<keyword evidence="3" id="KW-1185">Reference proteome</keyword>
<feature type="region of interest" description="Disordered" evidence="1">
    <location>
        <begin position="48"/>
        <end position="70"/>
    </location>
</feature>
<dbReference type="Proteomes" id="UP000789901">
    <property type="component" value="Unassembled WGS sequence"/>
</dbReference>
<accession>A0ABN7VLY1</accession>
<dbReference type="EMBL" id="CAJVQB010017776">
    <property type="protein sequence ID" value="CAG8785422.1"/>
    <property type="molecule type" value="Genomic_DNA"/>
</dbReference>
<gene>
    <name evidence="2" type="ORF">GMARGA_LOCUS20354</name>
</gene>
<evidence type="ECO:0000256" key="1">
    <source>
        <dbReference type="SAM" id="MobiDB-lite"/>
    </source>
</evidence>
<proteinExistence type="predicted"/>
<feature type="compositionally biased region" description="Basic and acidic residues" evidence="1">
    <location>
        <begin position="50"/>
        <end position="59"/>
    </location>
</feature>
<feature type="compositionally biased region" description="Polar residues" evidence="1">
    <location>
        <begin position="60"/>
        <end position="70"/>
    </location>
</feature>
<evidence type="ECO:0000313" key="3">
    <source>
        <dbReference type="Proteomes" id="UP000789901"/>
    </source>
</evidence>
<sequence>MSRPSNKRTKIREIPLDLDPVTSQIPIQQLSSNYQYNKHRKCKNIGYADQHNKYGKSDDYPTTGSDPTDPIQNTLINLSSLSWSNNNPWMETDTTQFNAIQQLDTLLGNQDS</sequence>
<protein>
    <submittedName>
        <fullName evidence="2">7874_t:CDS:1</fullName>
    </submittedName>
</protein>
<organism evidence="2 3">
    <name type="scientific">Gigaspora margarita</name>
    <dbReference type="NCBI Taxonomy" id="4874"/>
    <lineage>
        <taxon>Eukaryota</taxon>
        <taxon>Fungi</taxon>
        <taxon>Fungi incertae sedis</taxon>
        <taxon>Mucoromycota</taxon>
        <taxon>Glomeromycotina</taxon>
        <taxon>Glomeromycetes</taxon>
        <taxon>Diversisporales</taxon>
        <taxon>Gigasporaceae</taxon>
        <taxon>Gigaspora</taxon>
    </lineage>
</organism>
<evidence type="ECO:0000313" key="2">
    <source>
        <dbReference type="EMBL" id="CAG8785422.1"/>
    </source>
</evidence>
<comment type="caution">
    <text evidence="2">The sequence shown here is derived from an EMBL/GenBank/DDBJ whole genome shotgun (WGS) entry which is preliminary data.</text>
</comment>
<name>A0ABN7VLY1_GIGMA</name>
<reference evidence="2 3" key="1">
    <citation type="submission" date="2021-06" db="EMBL/GenBank/DDBJ databases">
        <authorList>
            <person name="Kallberg Y."/>
            <person name="Tangrot J."/>
            <person name="Rosling A."/>
        </authorList>
    </citation>
    <scope>NUCLEOTIDE SEQUENCE [LARGE SCALE GENOMIC DNA]</scope>
    <source>
        <strain evidence="2 3">120-4 pot B 10/14</strain>
    </source>
</reference>